<name>A0A2P7SD14_9HYPH</name>
<evidence type="ECO:0000313" key="2">
    <source>
        <dbReference type="EMBL" id="PSJ60378.1"/>
    </source>
</evidence>
<gene>
    <name evidence="2" type="ORF">C7I85_14630</name>
</gene>
<protein>
    <recommendedName>
        <fullName evidence="4">Tat pathway signal sequence domain protein</fullName>
    </recommendedName>
</protein>
<dbReference type="AlphaFoldDB" id="A0A2P7SD14"/>
<accession>A0A2P7SD14</accession>
<keyword evidence="1" id="KW-0732">Signal</keyword>
<proteinExistence type="predicted"/>
<evidence type="ECO:0000256" key="1">
    <source>
        <dbReference type="SAM" id="SignalP"/>
    </source>
</evidence>
<dbReference type="Proteomes" id="UP000240653">
    <property type="component" value="Unassembled WGS sequence"/>
</dbReference>
<comment type="caution">
    <text evidence="2">The sequence shown here is derived from an EMBL/GenBank/DDBJ whole genome shotgun (WGS) entry which is preliminary data.</text>
</comment>
<feature type="chain" id="PRO_5015170591" description="Tat pathway signal sequence domain protein" evidence="1">
    <location>
        <begin position="30"/>
        <end position="152"/>
    </location>
</feature>
<reference evidence="2 3" key="1">
    <citation type="submission" date="2018-03" db="EMBL/GenBank/DDBJ databases">
        <title>The draft genome of Mesorhizobium soli JCM 19897.</title>
        <authorList>
            <person name="Li L."/>
            <person name="Liu L."/>
            <person name="Liang L."/>
            <person name="Wang T."/>
            <person name="Zhang X."/>
        </authorList>
    </citation>
    <scope>NUCLEOTIDE SEQUENCE [LARGE SCALE GENOMIC DNA]</scope>
    <source>
        <strain evidence="2 3">JCM 19897</strain>
    </source>
</reference>
<dbReference type="EMBL" id="PXYL01000006">
    <property type="protein sequence ID" value="PSJ60378.1"/>
    <property type="molecule type" value="Genomic_DNA"/>
</dbReference>
<evidence type="ECO:0008006" key="4">
    <source>
        <dbReference type="Google" id="ProtNLM"/>
    </source>
</evidence>
<organism evidence="2 3">
    <name type="scientific">Pseudaminobacter soli</name>
    <name type="common">ex Li et al. 2025</name>
    <dbReference type="NCBI Taxonomy" id="1295366"/>
    <lineage>
        <taxon>Bacteria</taxon>
        <taxon>Pseudomonadati</taxon>
        <taxon>Pseudomonadota</taxon>
        <taxon>Alphaproteobacteria</taxon>
        <taxon>Hyphomicrobiales</taxon>
        <taxon>Phyllobacteriaceae</taxon>
        <taxon>Pseudaminobacter</taxon>
    </lineage>
</organism>
<evidence type="ECO:0000313" key="3">
    <source>
        <dbReference type="Proteomes" id="UP000240653"/>
    </source>
</evidence>
<feature type="signal peptide" evidence="1">
    <location>
        <begin position="1"/>
        <end position="29"/>
    </location>
</feature>
<dbReference type="RefSeq" id="WP_106724711.1">
    <property type="nucleotide sequence ID" value="NZ_PXYL01000006.1"/>
</dbReference>
<keyword evidence="3" id="KW-1185">Reference proteome</keyword>
<sequence length="152" mass="16186">MVGSLRRLYPASTAALLALTSFSPATALAAQTQAQSAHDISVELNKLEPLGKGCRAYVVVDNATDAAYSVLKLDIVLFRPDGVIDRRIAIDLGPLPANKKDVKTFDLEATPCSQIGSMFVNDVLECKSGEQDVSDCLDRFAVSSRGPATLSK</sequence>
<dbReference type="OrthoDB" id="7707524at2"/>